<feature type="signal peptide" evidence="2">
    <location>
        <begin position="1"/>
        <end position="26"/>
    </location>
</feature>
<keyword evidence="2" id="KW-0732">Signal</keyword>
<evidence type="ECO:0000256" key="1">
    <source>
        <dbReference type="SAM" id="MobiDB-lite"/>
    </source>
</evidence>
<sequence length="290" mass="31131">MKPAGGGQRGLALLVWWAFASTYGAARVLRHSNSTKLTSLAAEKEGTISASHRADPTYPCADDSGPKLTPDELAALLKSLPSPCDIQREAQRKLDALEEEKARQKAAAPAPAPAPPTNETTATNETSEQVFIALGTAANHSRSTEKCGGPQINRKIPREEMVAVLREKYPGIDLSQPCAVERYMQREAQAELAKEDEQVKPGGVSNGTEPPELNGFGGTERRAPLFKPKKNIDLDTLSYEFGLKDGMSTNRDDFDTAKRVDSSALGALNNAGVTIHSECNKPICDESVAS</sequence>
<dbReference type="EMBL" id="HBHP01035751">
    <property type="protein sequence ID" value="CAD9777994.1"/>
    <property type="molecule type" value="Transcribed_RNA"/>
</dbReference>
<feature type="chain" id="PRO_5031303975" evidence="2">
    <location>
        <begin position="27"/>
        <end position="290"/>
    </location>
</feature>
<proteinExistence type="predicted"/>
<accession>A0A7S2U3N6</accession>
<feature type="region of interest" description="Disordered" evidence="1">
    <location>
        <begin position="97"/>
        <end position="123"/>
    </location>
</feature>
<protein>
    <submittedName>
        <fullName evidence="3">Uncharacterized protein</fullName>
    </submittedName>
</protein>
<organism evidence="3">
    <name type="scientific">Lotharella oceanica</name>
    <dbReference type="NCBI Taxonomy" id="641309"/>
    <lineage>
        <taxon>Eukaryota</taxon>
        <taxon>Sar</taxon>
        <taxon>Rhizaria</taxon>
        <taxon>Cercozoa</taxon>
        <taxon>Chlorarachniophyceae</taxon>
        <taxon>Lotharella</taxon>
    </lineage>
</organism>
<gene>
    <name evidence="3" type="ORF">LSP00402_LOCUS22010</name>
</gene>
<dbReference type="AlphaFoldDB" id="A0A7S2U3N6"/>
<evidence type="ECO:0000313" key="3">
    <source>
        <dbReference type="EMBL" id="CAD9777994.1"/>
    </source>
</evidence>
<reference evidence="3" key="1">
    <citation type="submission" date="2021-01" db="EMBL/GenBank/DDBJ databases">
        <authorList>
            <person name="Corre E."/>
            <person name="Pelletier E."/>
            <person name="Niang G."/>
            <person name="Scheremetjew M."/>
            <person name="Finn R."/>
            <person name="Kale V."/>
            <person name="Holt S."/>
            <person name="Cochrane G."/>
            <person name="Meng A."/>
            <person name="Brown T."/>
            <person name="Cohen L."/>
        </authorList>
    </citation>
    <scope>NUCLEOTIDE SEQUENCE</scope>
    <source>
        <strain evidence="3">CCMP622</strain>
    </source>
</reference>
<evidence type="ECO:0000256" key="2">
    <source>
        <dbReference type="SAM" id="SignalP"/>
    </source>
</evidence>
<name>A0A7S2U3N6_9EUKA</name>
<feature type="region of interest" description="Disordered" evidence="1">
    <location>
        <begin position="192"/>
        <end position="222"/>
    </location>
</feature>